<protein>
    <submittedName>
        <fullName evidence="1">Uncharacterized protein</fullName>
    </submittedName>
</protein>
<accession>A0ABV0XGQ0</accession>
<organism evidence="1 2">
    <name type="scientific">Ameca splendens</name>
    <dbReference type="NCBI Taxonomy" id="208324"/>
    <lineage>
        <taxon>Eukaryota</taxon>
        <taxon>Metazoa</taxon>
        <taxon>Chordata</taxon>
        <taxon>Craniata</taxon>
        <taxon>Vertebrata</taxon>
        <taxon>Euteleostomi</taxon>
        <taxon>Actinopterygii</taxon>
        <taxon>Neopterygii</taxon>
        <taxon>Teleostei</taxon>
        <taxon>Neoteleostei</taxon>
        <taxon>Acanthomorphata</taxon>
        <taxon>Ovalentaria</taxon>
        <taxon>Atherinomorphae</taxon>
        <taxon>Cyprinodontiformes</taxon>
        <taxon>Goodeidae</taxon>
        <taxon>Ameca</taxon>
    </lineage>
</organism>
<evidence type="ECO:0000313" key="1">
    <source>
        <dbReference type="EMBL" id="MEQ2280634.1"/>
    </source>
</evidence>
<comment type="caution">
    <text evidence="1">The sequence shown here is derived from an EMBL/GenBank/DDBJ whole genome shotgun (WGS) entry which is preliminary data.</text>
</comment>
<sequence length="70" mass="8043">MRQASVEEMMPLLLVQAPFPVLIGVVYRPPDYSLRPFMQNLPQQILNSGVLRTYYSYHNPVFCILGSNQT</sequence>
<proteinExistence type="predicted"/>
<gene>
    <name evidence="1" type="ORF">AMECASPLE_021966</name>
</gene>
<evidence type="ECO:0000313" key="2">
    <source>
        <dbReference type="Proteomes" id="UP001469553"/>
    </source>
</evidence>
<dbReference type="Proteomes" id="UP001469553">
    <property type="component" value="Unassembled WGS sequence"/>
</dbReference>
<keyword evidence="2" id="KW-1185">Reference proteome</keyword>
<reference evidence="1 2" key="1">
    <citation type="submission" date="2021-06" db="EMBL/GenBank/DDBJ databases">
        <authorList>
            <person name="Palmer J.M."/>
        </authorList>
    </citation>
    <scope>NUCLEOTIDE SEQUENCE [LARGE SCALE GENOMIC DNA]</scope>
    <source>
        <strain evidence="1 2">AS_MEX2019</strain>
        <tissue evidence="1">Muscle</tissue>
    </source>
</reference>
<name>A0ABV0XGQ0_9TELE</name>
<dbReference type="EMBL" id="JAHRIP010001927">
    <property type="protein sequence ID" value="MEQ2280634.1"/>
    <property type="molecule type" value="Genomic_DNA"/>
</dbReference>